<organism evidence="2 3">
    <name type="scientific">Durusdinium trenchii</name>
    <dbReference type="NCBI Taxonomy" id="1381693"/>
    <lineage>
        <taxon>Eukaryota</taxon>
        <taxon>Sar</taxon>
        <taxon>Alveolata</taxon>
        <taxon>Dinophyceae</taxon>
        <taxon>Suessiales</taxon>
        <taxon>Symbiodiniaceae</taxon>
        <taxon>Durusdinium</taxon>
    </lineage>
</organism>
<feature type="compositionally biased region" description="Basic and acidic residues" evidence="1">
    <location>
        <begin position="540"/>
        <end position="550"/>
    </location>
</feature>
<gene>
    <name evidence="2" type="ORF">CCMP2556_LOCUS44830</name>
</gene>
<proteinExistence type="predicted"/>
<name>A0ABP0R050_9DINO</name>
<feature type="compositionally biased region" description="Basic and acidic residues" evidence="1">
    <location>
        <begin position="571"/>
        <end position="583"/>
    </location>
</feature>
<accession>A0ABP0R050</accession>
<reference evidence="2 3" key="1">
    <citation type="submission" date="2024-02" db="EMBL/GenBank/DDBJ databases">
        <authorList>
            <person name="Chen Y."/>
            <person name="Shah S."/>
            <person name="Dougan E. K."/>
            <person name="Thang M."/>
            <person name="Chan C."/>
        </authorList>
    </citation>
    <scope>NUCLEOTIDE SEQUENCE [LARGE SCALE GENOMIC DNA]</scope>
</reference>
<protein>
    <submittedName>
        <fullName evidence="2">Uncharacterized protein</fullName>
    </submittedName>
</protein>
<feature type="region of interest" description="Disordered" evidence="1">
    <location>
        <begin position="302"/>
        <end position="321"/>
    </location>
</feature>
<evidence type="ECO:0000256" key="1">
    <source>
        <dbReference type="SAM" id="MobiDB-lite"/>
    </source>
</evidence>
<evidence type="ECO:0000313" key="2">
    <source>
        <dbReference type="EMBL" id="CAK9093930.1"/>
    </source>
</evidence>
<comment type="caution">
    <text evidence="2">The sequence shown here is derived from an EMBL/GenBank/DDBJ whole genome shotgun (WGS) entry which is preliminary data.</text>
</comment>
<evidence type="ECO:0000313" key="3">
    <source>
        <dbReference type="Proteomes" id="UP001642484"/>
    </source>
</evidence>
<sequence>MSAAPFDVMSAWQKGDVPHVQPVRPVSSRRWNEVPAGPNRLAQLLTMWLEGLSHEDKDALKQVLCIGHGGLPELDHVFSVEKDRAKQEFLRDFCPTMRHLYDDALQEGSLRTGSVFRAIANYLTEKKVRCFQFENVIPLAAKPTQQVSGCEGSKKKEPTVMGPSNLSAVVAVLRNEAGMFTHCWHLDSREQFGSGQQRQRLWGLSFRLEDLCMTEECAHSVLDEIMNSLAGVQPCHPADYLLPESSAAVRLQRLQHTFKNLSVQDFLRTDHAHAQAEEHEGARSERGLRIDTLFQTEGILPGAFPSKRRKTDPQNSYPPGAKWVAKHADAFRELGKDRSSWKAFSARKDTPDKFRTHAVPELEKVEATLADESERPAYVEGVKAFEREKLEENTKKWEATGKKRKASSSGSAVNAGQKSSFRLEELKGYLWPIAVYERVKKVKPPKTMPVVEMVVNGKKVRGVILDETHGRPVGTIAIISDDVRYVQKAGVDVKEDGLVSIANSKASSGAPDDLMADLDDLWGNRTFGPGNKRRRVAALEDQERLGHEDESQAETAPEDEAKPETPPAEPEPSKRARTSEAKKTTSSLPDSKSHVFAGFNVGGLPSTGSATASSKASKTASKEINKSDALSTEIAECIQNFDDVEGIFMVTDAKIATLSSKVSARLEPDVVASCVGADADGEQQARGLRVVATLRQLKAKLTAAAPLVSSLTAHQGESFHHGFLATALEQARKSGVTVTKEVDDILAVREISTLAEAGDWDKFVKKLSSGLANVQDDSKAEIRNRGLIHAVESVMRQSLPCQQSAQVDVAKERCLSLEDLITSVSQSQLWMSSQLSVDAVCSELAHLKTLCQFVAVEEEESASDKVSAAEKARTVLSSKNAKLLKAMTAFPLGVRLMQSVQDSLAAFHAEATLRSGLNTASLG</sequence>
<feature type="region of interest" description="Disordered" evidence="1">
    <location>
        <begin position="540"/>
        <end position="594"/>
    </location>
</feature>
<keyword evidence="3" id="KW-1185">Reference proteome</keyword>
<dbReference type="Proteomes" id="UP001642484">
    <property type="component" value="Unassembled WGS sequence"/>
</dbReference>
<dbReference type="EMBL" id="CAXAMN010025273">
    <property type="protein sequence ID" value="CAK9093930.1"/>
    <property type="molecule type" value="Genomic_DNA"/>
</dbReference>